<proteinExistence type="predicted"/>
<dbReference type="GO" id="GO:0051118">
    <property type="term" value="F:glucan endo-1,3-alpha-glucosidase activity"/>
    <property type="evidence" value="ECO:0007669"/>
    <property type="project" value="InterPro"/>
</dbReference>
<organism evidence="2 3">
    <name type="scientific">Pyrrhoderma noxium</name>
    <dbReference type="NCBI Taxonomy" id="2282107"/>
    <lineage>
        <taxon>Eukaryota</taxon>
        <taxon>Fungi</taxon>
        <taxon>Dikarya</taxon>
        <taxon>Basidiomycota</taxon>
        <taxon>Agaricomycotina</taxon>
        <taxon>Agaricomycetes</taxon>
        <taxon>Hymenochaetales</taxon>
        <taxon>Hymenochaetaceae</taxon>
        <taxon>Pyrrhoderma</taxon>
    </lineage>
</organism>
<dbReference type="Pfam" id="PF03659">
    <property type="entry name" value="Glyco_hydro_71"/>
    <property type="match status" value="1"/>
</dbReference>
<feature type="region of interest" description="Disordered" evidence="1">
    <location>
        <begin position="447"/>
        <end position="481"/>
    </location>
</feature>
<dbReference type="InterPro" id="IPR005197">
    <property type="entry name" value="Glyco_hydro_71"/>
</dbReference>
<dbReference type="STRING" id="2282107.A0A286UH28"/>
<evidence type="ECO:0000256" key="1">
    <source>
        <dbReference type="SAM" id="MobiDB-lite"/>
    </source>
</evidence>
<evidence type="ECO:0000313" key="3">
    <source>
        <dbReference type="Proteomes" id="UP000217199"/>
    </source>
</evidence>
<comment type="caution">
    <text evidence="2">The sequence shown here is derived from an EMBL/GenBank/DDBJ whole genome shotgun (WGS) entry which is preliminary data.</text>
</comment>
<accession>A0A286UH28</accession>
<dbReference type="EMBL" id="NBII01000005">
    <property type="protein sequence ID" value="PAV18911.1"/>
    <property type="molecule type" value="Genomic_DNA"/>
</dbReference>
<dbReference type="OrthoDB" id="3257981at2759"/>
<dbReference type="CDD" id="cd11577">
    <property type="entry name" value="GH71"/>
    <property type="match status" value="1"/>
</dbReference>
<evidence type="ECO:0000313" key="2">
    <source>
        <dbReference type="EMBL" id="PAV18911.1"/>
    </source>
</evidence>
<dbReference type="Gene3D" id="3.20.20.80">
    <property type="entry name" value="Glycosidases"/>
    <property type="match status" value="1"/>
</dbReference>
<dbReference type="InParanoid" id="A0A286UH28"/>
<feature type="compositionally biased region" description="Polar residues" evidence="1">
    <location>
        <begin position="447"/>
        <end position="457"/>
    </location>
</feature>
<protein>
    <submittedName>
        <fullName evidence="2">Glycoside hydrolase family 71</fullName>
    </submittedName>
</protein>
<keyword evidence="2" id="KW-0378">Hydrolase</keyword>
<keyword evidence="3" id="KW-1185">Reference proteome</keyword>
<dbReference type="AlphaFoldDB" id="A0A286UH28"/>
<gene>
    <name evidence="2" type="ORF">PNOK_0575400</name>
</gene>
<dbReference type="Proteomes" id="UP000217199">
    <property type="component" value="Unassembled WGS sequence"/>
</dbReference>
<feature type="compositionally biased region" description="Low complexity" evidence="1">
    <location>
        <begin position="458"/>
        <end position="481"/>
    </location>
</feature>
<sequence length="481" mass="52422">MVGNTAPYTIDDWTEDIKLASEAGIDAFALNIGTDSWETDQVKNAYDAAEKSGTGFKMFISLDMTVMPCTTADNAKTLRDTVTTFANHTAQFKYNGKAFVSTFSGEKCTFGQSSVAEGWASQFKNQLQDSVFFVPSFFGDPSTLNTYQDAIDGEYSWNSAWPVNVTTSNLDSVLSSKGGTSESIVNSTSSPLITQFGKAVQNVTESLSYDQAYINALNAMGNKLYMAAVSPWFFTHYSPQTFNKNFIYLSDQLYPSRWQTVIKDRENFPMVEIITWNDYGESHYIGPIKGSQPNSQEWVDGFDHTAWLDLTKYFTKAYKGNGTIEVDQDKIYVWARPHSKNATATSDSVGKPENADIMEDALFAVVLAKSEAVVTLSTSSNNKTVTVPPGLTQLSLPLNPGDTIKAVLSRDNSTIVQLSPGNFTFEANPKTYNFNAFCAMADSSGNTTISTPESGNATSTSTTQPTQLSTSSSGIPTSSST</sequence>
<reference evidence="2 3" key="1">
    <citation type="journal article" date="2017" name="Mol. Ecol.">
        <title>Comparative and population genomic landscape of Phellinus noxius: A hypervariable fungus causing root rot in trees.</title>
        <authorList>
            <person name="Chung C.L."/>
            <person name="Lee T.J."/>
            <person name="Akiba M."/>
            <person name="Lee H.H."/>
            <person name="Kuo T.H."/>
            <person name="Liu D."/>
            <person name="Ke H.M."/>
            <person name="Yokoi T."/>
            <person name="Roa M.B."/>
            <person name="Lu M.J."/>
            <person name="Chang Y.Y."/>
            <person name="Ann P.J."/>
            <person name="Tsai J.N."/>
            <person name="Chen C.Y."/>
            <person name="Tzean S.S."/>
            <person name="Ota Y."/>
            <person name="Hattori T."/>
            <person name="Sahashi N."/>
            <person name="Liou R.F."/>
            <person name="Kikuchi T."/>
            <person name="Tsai I.J."/>
        </authorList>
    </citation>
    <scope>NUCLEOTIDE SEQUENCE [LARGE SCALE GENOMIC DNA]</scope>
    <source>
        <strain evidence="2 3">FFPRI411160</strain>
    </source>
</reference>
<name>A0A286UH28_9AGAM</name>